<keyword evidence="1" id="KW-1133">Transmembrane helix</keyword>
<keyword evidence="1" id="KW-0812">Transmembrane</keyword>
<feature type="transmembrane region" description="Helical" evidence="1">
    <location>
        <begin position="6"/>
        <end position="25"/>
    </location>
</feature>
<dbReference type="Gene3D" id="3.20.80.10">
    <property type="entry name" value="Regulatory factor, effector binding domain"/>
    <property type="match status" value="1"/>
</dbReference>
<accession>A0A3N0V9M7</accession>
<evidence type="ECO:0000313" key="3">
    <source>
        <dbReference type="EMBL" id="ROH89486.1"/>
    </source>
</evidence>
<keyword evidence="1" id="KW-0472">Membrane</keyword>
<dbReference type="SUPFAM" id="SSF55961">
    <property type="entry name" value="Bet v1-like"/>
    <property type="match status" value="1"/>
</dbReference>
<dbReference type="AlphaFoldDB" id="A0A3N0V9M7"/>
<name>A0A3N0V9M7_9GAMM</name>
<organism evidence="3 4">
    <name type="scientific">Stagnimonas aquatica</name>
    <dbReference type="NCBI Taxonomy" id="2689987"/>
    <lineage>
        <taxon>Bacteria</taxon>
        <taxon>Pseudomonadati</taxon>
        <taxon>Pseudomonadota</taxon>
        <taxon>Gammaproteobacteria</taxon>
        <taxon>Nevskiales</taxon>
        <taxon>Nevskiaceae</taxon>
        <taxon>Stagnimonas</taxon>
    </lineage>
</organism>
<comment type="caution">
    <text evidence="3">The sequence shown here is derived from an EMBL/GenBank/DDBJ whole genome shotgun (WGS) entry which is preliminary data.</text>
</comment>
<dbReference type="Pfam" id="PF10604">
    <property type="entry name" value="Polyketide_cyc2"/>
    <property type="match status" value="1"/>
</dbReference>
<feature type="domain" description="AraC effector-binding" evidence="2">
    <location>
        <begin position="186"/>
        <end position="340"/>
    </location>
</feature>
<dbReference type="Proteomes" id="UP000282106">
    <property type="component" value="Unassembled WGS sequence"/>
</dbReference>
<evidence type="ECO:0000259" key="2">
    <source>
        <dbReference type="SMART" id="SM00871"/>
    </source>
</evidence>
<protein>
    <recommendedName>
        <fullName evidence="2">AraC effector-binding domain-containing protein</fullName>
    </recommendedName>
</protein>
<dbReference type="Pfam" id="PF06445">
    <property type="entry name" value="GyrI-like"/>
    <property type="match status" value="1"/>
</dbReference>
<proteinExistence type="predicted"/>
<reference evidence="3 4" key="1">
    <citation type="submission" date="2018-10" db="EMBL/GenBank/DDBJ databases">
        <authorList>
            <person name="Chen W.-M."/>
        </authorList>
    </citation>
    <scope>NUCLEOTIDE SEQUENCE [LARGE SCALE GENOMIC DNA]</scope>
    <source>
        <strain evidence="3 4">THS-13</strain>
    </source>
</reference>
<dbReference type="InterPro" id="IPR010499">
    <property type="entry name" value="AraC_E-bd"/>
</dbReference>
<keyword evidence="4" id="KW-1185">Reference proteome</keyword>
<dbReference type="SUPFAM" id="SSF55136">
    <property type="entry name" value="Probable bacterial effector-binding domain"/>
    <property type="match status" value="1"/>
</dbReference>
<evidence type="ECO:0000313" key="4">
    <source>
        <dbReference type="Proteomes" id="UP000282106"/>
    </source>
</evidence>
<dbReference type="InterPro" id="IPR029442">
    <property type="entry name" value="GyrI-like"/>
</dbReference>
<dbReference type="InParanoid" id="A0A3N0V9M7"/>
<gene>
    <name evidence="3" type="ORF">ED208_10125</name>
</gene>
<sequence length="340" mass="36978">MKALKIVISVIVGLIALLVIVGFALPDRAHIERSTLVQAKPQAVYAVLNGFKQFRKWSPWEDLDPNAVQTLSGPIWGVGAQQAWSSQDPNVGSGSQEIMATEPDSSVTVRLVFAGFDSENTSIYRLSTEGEGTRVVWSYDSVFHGNLLGRYFGLMLDKMLGPDYEKGLARLKTLVESMPKTDFSGVELAVVQVEAGPILYVSASASAAEAGAKLGAAYAQIMAVMAAQGLKQVAAPMAITRKFDEASKFWEFDAAIPVDRQPPEPLAEGTVKQGVSYAGWALRAVHTGPYEAMEPTYEKLLAYKAVAGFEDNGNSWEHYVSDPTTVPPEQVKTELYWPIK</sequence>
<dbReference type="InterPro" id="IPR011256">
    <property type="entry name" value="Reg_factor_effector_dom_sf"/>
</dbReference>
<dbReference type="InterPro" id="IPR019587">
    <property type="entry name" value="Polyketide_cyclase/dehydratase"/>
</dbReference>
<dbReference type="RefSeq" id="WP_123211783.1">
    <property type="nucleotide sequence ID" value="NZ_RJVO01000004.1"/>
</dbReference>
<dbReference type="Gene3D" id="3.30.530.20">
    <property type="match status" value="1"/>
</dbReference>
<dbReference type="InterPro" id="IPR023393">
    <property type="entry name" value="START-like_dom_sf"/>
</dbReference>
<dbReference type="SMART" id="SM00871">
    <property type="entry name" value="AraC_E_bind"/>
    <property type="match status" value="1"/>
</dbReference>
<dbReference type="EMBL" id="RJVO01000004">
    <property type="protein sequence ID" value="ROH89486.1"/>
    <property type="molecule type" value="Genomic_DNA"/>
</dbReference>
<dbReference type="CDD" id="cd07818">
    <property type="entry name" value="SRPBCC_1"/>
    <property type="match status" value="1"/>
</dbReference>
<evidence type="ECO:0000256" key="1">
    <source>
        <dbReference type="SAM" id="Phobius"/>
    </source>
</evidence>